<dbReference type="Proteomes" id="UP000192796">
    <property type="component" value="Unassembled WGS sequence"/>
</dbReference>
<comment type="caution">
    <text evidence="3">The sequence shown here is derived from an EMBL/GenBank/DDBJ whole genome shotgun (WGS) entry which is preliminary data.</text>
</comment>
<organism evidence="3 4">
    <name type="scientific">Niastella vici</name>
    <dbReference type="NCBI Taxonomy" id="1703345"/>
    <lineage>
        <taxon>Bacteria</taxon>
        <taxon>Pseudomonadati</taxon>
        <taxon>Bacteroidota</taxon>
        <taxon>Chitinophagia</taxon>
        <taxon>Chitinophagales</taxon>
        <taxon>Chitinophagaceae</taxon>
        <taxon>Niastella</taxon>
    </lineage>
</organism>
<sequence>MRIDGFLLSDKPMDRVVRHLVFWVIYCTYFYIQSLAPRTIAEFGNSDTYYFAWLNLCCFGPVFIFAVYFSIYYLLPKTLADKKYALFLFYFLLLYATGSYVNYFMAGIFLSHVHYSTPVENNFRHRIEFGNYNTRWGMVIAIIAIGIKLTKTWYLQQKENLEILKKKNRTAIQLQKARLHPDFLLRSLDTIYTNIQSGSGKAPSIILNLSDLLSYSLYENGKELVPLEREIGQLNNFIALEQQGKAGTINMHLQTGSVTNSLYIVPLVIIKILEETTALLHTREQTVCLQTLQVATEKNQVSITLLIHPLYNEPGGIPNWSYIVENTQRRLLEYYSPNDFQIDLSENEQETGLRLHLTLADAPGMQAPAFNINTKTVAYDRV</sequence>
<dbReference type="AlphaFoldDB" id="A0A1V9G065"/>
<dbReference type="InterPro" id="IPR050640">
    <property type="entry name" value="Bact_2-comp_sensor_kinase"/>
</dbReference>
<reference evidence="3 4" key="1">
    <citation type="submission" date="2016-03" db="EMBL/GenBank/DDBJ databases">
        <title>Niastella vici sp. nov., isolated from farmland soil.</title>
        <authorList>
            <person name="Chen L."/>
            <person name="Wang D."/>
            <person name="Yang S."/>
            <person name="Wang G."/>
        </authorList>
    </citation>
    <scope>NUCLEOTIDE SEQUENCE [LARGE SCALE GENOMIC DNA]</scope>
    <source>
        <strain evidence="3 4">DJ57</strain>
    </source>
</reference>
<feature type="transmembrane region" description="Helical" evidence="1">
    <location>
        <begin position="135"/>
        <end position="155"/>
    </location>
</feature>
<feature type="transmembrane region" description="Helical" evidence="1">
    <location>
        <begin position="87"/>
        <end position="115"/>
    </location>
</feature>
<dbReference type="GO" id="GO:0016020">
    <property type="term" value="C:membrane"/>
    <property type="evidence" value="ECO:0007669"/>
    <property type="project" value="InterPro"/>
</dbReference>
<dbReference type="PANTHER" id="PTHR34220:SF7">
    <property type="entry name" value="SENSOR HISTIDINE KINASE YPDA"/>
    <property type="match status" value="1"/>
</dbReference>
<dbReference type="PANTHER" id="PTHR34220">
    <property type="entry name" value="SENSOR HISTIDINE KINASE YPDA"/>
    <property type="match status" value="1"/>
</dbReference>
<evidence type="ECO:0000256" key="1">
    <source>
        <dbReference type="SAM" id="Phobius"/>
    </source>
</evidence>
<name>A0A1V9G065_9BACT</name>
<evidence type="ECO:0000259" key="2">
    <source>
        <dbReference type="Pfam" id="PF06580"/>
    </source>
</evidence>
<feature type="transmembrane region" description="Helical" evidence="1">
    <location>
        <begin position="20"/>
        <end position="40"/>
    </location>
</feature>
<gene>
    <name evidence="3" type="ORF">A3860_21330</name>
</gene>
<keyword evidence="1" id="KW-1133">Transmembrane helix</keyword>
<keyword evidence="1" id="KW-0472">Membrane</keyword>
<dbReference type="Pfam" id="PF06580">
    <property type="entry name" value="His_kinase"/>
    <property type="match status" value="1"/>
</dbReference>
<dbReference type="InterPro" id="IPR010559">
    <property type="entry name" value="Sig_transdc_His_kin_internal"/>
</dbReference>
<dbReference type="GO" id="GO:0000155">
    <property type="term" value="F:phosphorelay sensor kinase activity"/>
    <property type="evidence" value="ECO:0007669"/>
    <property type="project" value="InterPro"/>
</dbReference>
<feature type="transmembrane region" description="Helical" evidence="1">
    <location>
        <begin position="52"/>
        <end position="75"/>
    </location>
</feature>
<protein>
    <recommendedName>
        <fullName evidence="2">Signal transduction histidine kinase internal region domain-containing protein</fullName>
    </recommendedName>
</protein>
<dbReference type="EMBL" id="LVYD01000043">
    <property type="protein sequence ID" value="OQP63967.1"/>
    <property type="molecule type" value="Genomic_DNA"/>
</dbReference>
<keyword evidence="4" id="KW-1185">Reference proteome</keyword>
<dbReference type="STRING" id="1703345.A3860_21330"/>
<evidence type="ECO:0000313" key="3">
    <source>
        <dbReference type="EMBL" id="OQP63967.1"/>
    </source>
</evidence>
<accession>A0A1V9G065</accession>
<proteinExistence type="predicted"/>
<evidence type="ECO:0000313" key="4">
    <source>
        <dbReference type="Proteomes" id="UP000192796"/>
    </source>
</evidence>
<keyword evidence="1" id="KW-0812">Transmembrane</keyword>
<feature type="domain" description="Signal transduction histidine kinase internal region" evidence="2">
    <location>
        <begin position="172"/>
        <end position="242"/>
    </location>
</feature>